<name>A0ABU8RUQ4_9SPHN</name>
<reference evidence="2 3" key="1">
    <citation type="submission" date="2024-03" db="EMBL/GenBank/DDBJ databases">
        <authorList>
            <person name="Jo J.-H."/>
        </authorList>
    </citation>
    <scope>NUCLEOTIDE SEQUENCE [LARGE SCALE GENOMIC DNA]</scope>
    <source>
        <strain evidence="2 3">PS1R-30</strain>
    </source>
</reference>
<keyword evidence="3" id="KW-1185">Reference proteome</keyword>
<dbReference type="EMBL" id="JBBHJZ010000002">
    <property type="protein sequence ID" value="MEJ5976829.1"/>
    <property type="molecule type" value="Genomic_DNA"/>
</dbReference>
<feature type="signal peptide" evidence="1">
    <location>
        <begin position="1"/>
        <end position="19"/>
    </location>
</feature>
<gene>
    <name evidence="2" type="ORF">WG901_09305</name>
</gene>
<sequence length="191" mass="19088">MAQYRILTLAALGGALALAACGSANEAPADKPAASGGQATSGGVPANWKATDACSILDKATVAEILKRDVSETGLSLVHEPGTAEAGTSECTYSGPDGNVASLSARWSPINDNTAETIAAARSTSEATLKAFGKTLEDVPGLGKAAFFAPGIDQLTVFIDDARMIVVTAQKVPDGAAGKDVAIALAKKAGA</sequence>
<protein>
    <recommendedName>
        <fullName evidence="4">DUF3558 domain-containing protein</fullName>
    </recommendedName>
</protein>
<feature type="chain" id="PRO_5046159600" description="DUF3558 domain-containing protein" evidence="1">
    <location>
        <begin position="20"/>
        <end position="191"/>
    </location>
</feature>
<organism evidence="2 3">
    <name type="scientific">Novosphingobium anseongense</name>
    <dbReference type="NCBI Taxonomy" id="3133436"/>
    <lineage>
        <taxon>Bacteria</taxon>
        <taxon>Pseudomonadati</taxon>
        <taxon>Pseudomonadota</taxon>
        <taxon>Alphaproteobacteria</taxon>
        <taxon>Sphingomonadales</taxon>
        <taxon>Sphingomonadaceae</taxon>
        <taxon>Novosphingobium</taxon>
    </lineage>
</organism>
<comment type="caution">
    <text evidence="2">The sequence shown here is derived from an EMBL/GenBank/DDBJ whole genome shotgun (WGS) entry which is preliminary data.</text>
</comment>
<evidence type="ECO:0000313" key="3">
    <source>
        <dbReference type="Proteomes" id="UP001361239"/>
    </source>
</evidence>
<dbReference type="Proteomes" id="UP001361239">
    <property type="component" value="Unassembled WGS sequence"/>
</dbReference>
<dbReference type="RefSeq" id="WP_339586790.1">
    <property type="nucleotide sequence ID" value="NZ_JBBHJZ010000002.1"/>
</dbReference>
<accession>A0ABU8RUQ4</accession>
<proteinExistence type="predicted"/>
<keyword evidence="1" id="KW-0732">Signal</keyword>
<evidence type="ECO:0000313" key="2">
    <source>
        <dbReference type="EMBL" id="MEJ5976829.1"/>
    </source>
</evidence>
<evidence type="ECO:0000256" key="1">
    <source>
        <dbReference type="SAM" id="SignalP"/>
    </source>
</evidence>
<evidence type="ECO:0008006" key="4">
    <source>
        <dbReference type="Google" id="ProtNLM"/>
    </source>
</evidence>
<dbReference type="PROSITE" id="PS51257">
    <property type="entry name" value="PROKAR_LIPOPROTEIN"/>
    <property type="match status" value="1"/>
</dbReference>